<dbReference type="AlphaFoldDB" id="A0A9W9UM49"/>
<evidence type="ECO:0000313" key="2">
    <source>
        <dbReference type="Proteomes" id="UP001147695"/>
    </source>
</evidence>
<reference evidence="1" key="2">
    <citation type="journal article" date="2023" name="IMA Fungus">
        <title>Comparative genomic study of the Penicillium genus elucidates a diverse pangenome and 15 lateral gene transfer events.</title>
        <authorList>
            <person name="Petersen C."/>
            <person name="Sorensen T."/>
            <person name="Nielsen M.R."/>
            <person name="Sondergaard T.E."/>
            <person name="Sorensen J.L."/>
            <person name="Fitzpatrick D.A."/>
            <person name="Frisvad J.C."/>
            <person name="Nielsen K.L."/>
        </authorList>
    </citation>
    <scope>NUCLEOTIDE SEQUENCE</scope>
    <source>
        <strain evidence="1">IBT 35673</strain>
    </source>
</reference>
<gene>
    <name evidence="1" type="ORF">N7452_003988</name>
</gene>
<comment type="caution">
    <text evidence="1">The sequence shown here is derived from an EMBL/GenBank/DDBJ whole genome shotgun (WGS) entry which is preliminary data.</text>
</comment>
<dbReference type="EMBL" id="JAPZBQ010000002">
    <property type="protein sequence ID" value="KAJ5345984.1"/>
    <property type="molecule type" value="Genomic_DNA"/>
</dbReference>
<dbReference type="Proteomes" id="UP001147695">
    <property type="component" value="Unassembled WGS sequence"/>
</dbReference>
<sequence>MADIANVSEDPGQCGRELRLRSSISPWNSNEIGRVSRVIVFLTIYPARLWVNLVHYDLMDRNVSIESKQGTQYCCPQDVWNAALFLLAYWV</sequence>
<organism evidence="1 2">
    <name type="scientific">Penicillium brevicompactum</name>
    <dbReference type="NCBI Taxonomy" id="5074"/>
    <lineage>
        <taxon>Eukaryota</taxon>
        <taxon>Fungi</taxon>
        <taxon>Dikarya</taxon>
        <taxon>Ascomycota</taxon>
        <taxon>Pezizomycotina</taxon>
        <taxon>Eurotiomycetes</taxon>
        <taxon>Eurotiomycetidae</taxon>
        <taxon>Eurotiales</taxon>
        <taxon>Aspergillaceae</taxon>
        <taxon>Penicillium</taxon>
    </lineage>
</organism>
<accession>A0A9W9UM49</accession>
<evidence type="ECO:0000313" key="1">
    <source>
        <dbReference type="EMBL" id="KAJ5345984.1"/>
    </source>
</evidence>
<proteinExistence type="predicted"/>
<protein>
    <submittedName>
        <fullName evidence="1">Uncharacterized protein</fullName>
    </submittedName>
</protein>
<reference evidence="1" key="1">
    <citation type="submission" date="2022-12" db="EMBL/GenBank/DDBJ databases">
        <authorList>
            <person name="Petersen C."/>
        </authorList>
    </citation>
    <scope>NUCLEOTIDE SEQUENCE</scope>
    <source>
        <strain evidence="1">IBT 35673</strain>
    </source>
</reference>
<name>A0A9W9UM49_PENBR</name>